<name>A0ACC3BCV4_9EURO</name>
<organism evidence="1 2">
    <name type="scientific">Aspergillus melleus</name>
    <dbReference type="NCBI Taxonomy" id="138277"/>
    <lineage>
        <taxon>Eukaryota</taxon>
        <taxon>Fungi</taxon>
        <taxon>Dikarya</taxon>
        <taxon>Ascomycota</taxon>
        <taxon>Pezizomycotina</taxon>
        <taxon>Eurotiomycetes</taxon>
        <taxon>Eurotiomycetidae</taxon>
        <taxon>Eurotiales</taxon>
        <taxon>Aspergillaceae</taxon>
        <taxon>Aspergillus</taxon>
        <taxon>Aspergillus subgen. Circumdati</taxon>
    </lineage>
</organism>
<dbReference type="Proteomes" id="UP001177260">
    <property type="component" value="Unassembled WGS sequence"/>
</dbReference>
<evidence type="ECO:0000313" key="2">
    <source>
        <dbReference type="Proteomes" id="UP001177260"/>
    </source>
</evidence>
<dbReference type="EMBL" id="JAOPJF010000007">
    <property type="protein sequence ID" value="KAK1148448.1"/>
    <property type="molecule type" value="Genomic_DNA"/>
</dbReference>
<evidence type="ECO:0000313" key="1">
    <source>
        <dbReference type="EMBL" id="KAK1148448.1"/>
    </source>
</evidence>
<comment type="caution">
    <text evidence="1">The sequence shown here is derived from an EMBL/GenBank/DDBJ whole genome shotgun (WGS) entry which is preliminary data.</text>
</comment>
<reference evidence="1 2" key="1">
    <citation type="journal article" date="2023" name="ACS Omega">
        <title>Identification of the Neoaspergillic Acid Biosynthesis Gene Cluster by Establishing an In Vitro CRISPR-Ribonucleoprotein Genetic System in Aspergillus melleus.</title>
        <authorList>
            <person name="Yuan B."/>
            <person name="Grau M.F."/>
            <person name="Murata R.M."/>
            <person name="Torok T."/>
            <person name="Venkateswaran K."/>
            <person name="Stajich J.E."/>
            <person name="Wang C.C.C."/>
        </authorList>
    </citation>
    <scope>NUCLEOTIDE SEQUENCE [LARGE SCALE GENOMIC DNA]</scope>
    <source>
        <strain evidence="1 2">IMV 1140</strain>
    </source>
</reference>
<sequence length="653" mass="74163">MPKKAMVRALAPRKIQNGSSRQRPVSCQFCRARKLKCNRQLPCGNCTSRGISCHLYSQPPTDESVTDLDILERLRRLEELVFRSHGQTATPTSPVTDVVAQAPYSAPQFHQASTEVKRLEQECMSPDLSEMIQPDGVSFRIYPLEQREGLSGGLSRGPSWPNTMGSYQGSFCLPRSDEARRLLDKYIRDVTFIHHVIHVPTVRALVDGIYEDIESQKQPKPHHVVLLYGIIASSIYSWTEQDADLPFCRNGEEATEKSALWVKSALDLLDYLRRASSQSLEEIQAIIIASFVVCHLEGPSARYRDLITSAITMARELGLHKIDIPNDTDATDERSRGPVEAEVSRRAWWYLVSTDWMFSQYTGPFKGTYTIHPRHMAVNKPRNVDDEDLLPRLTSTTNTPRPMNHPTNISYNLQRIQLAEICRELTDSTPLTSSGTVEYSQVLKFDRSIIGFIAQWPPFFRLDEQTPIASPSTRARENTRSKNTSDPGKATQRYILNSIVPAQRCRLHLPYLTRASQDPNYAYSRTACLESARHILRTERLLATENLPFVLMRKRHSGTLQCICMAIIALLADICFSRDTVGGSEEYENRRAELADACRILDRAKRPMGMMGEETDTLDVSDQLARWQEFWPWDGMDTELDWDVILSGLNPLI</sequence>
<gene>
    <name evidence="1" type="ORF">N8T08_009451</name>
</gene>
<proteinExistence type="predicted"/>
<protein>
    <submittedName>
        <fullName evidence="1">Uncharacterized protein</fullName>
    </submittedName>
</protein>
<keyword evidence="2" id="KW-1185">Reference proteome</keyword>
<accession>A0ACC3BCV4</accession>